<dbReference type="STRING" id="521045.Kole_0263"/>
<comment type="function">
    <text evidence="6">HflC and HflK could regulate a protease.</text>
</comment>
<evidence type="ECO:0000256" key="5">
    <source>
        <dbReference type="ARBA" id="ARBA00023136"/>
    </source>
</evidence>
<evidence type="ECO:0000256" key="6">
    <source>
        <dbReference type="PIRNR" id="PIRNR005651"/>
    </source>
</evidence>
<keyword evidence="4 7" id="KW-1133">Transmembrane helix</keyword>
<dbReference type="KEGG" id="kol:Kole_0263"/>
<gene>
    <name evidence="9" type="ordered locus">Kole_0263</name>
</gene>
<keyword evidence="10" id="KW-1185">Reference proteome</keyword>
<dbReference type="Gene3D" id="3.30.479.30">
    <property type="entry name" value="Band 7 domain"/>
    <property type="match status" value="1"/>
</dbReference>
<evidence type="ECO:0000313" key="10">
    <source>
        <dbReference type="Proteomes" id="UP000002382"/>
    </source>
</evidence>
<organism evidence="9 10">
    <name type="scientific">Kosmotoga olearia (strain ATCC BAA-1733 / DSM 21960 / TBF 19.5.1)</name>
    <dbReference type="NCBI Taxonomy" id="521045"/>
    <lineage>
        <taxon>Bacteria</taxon>
        <taxon>Thermotogati</taxon>
        <taxon>Thermotogota</taxon>
        <taxon>Thermotogae</taxon>
        <taxon>Kosmotogales</taxon>
        <taxon>Kosmotogaceae</taxon>
        <taxon>Kosmotoga</taxon>
    </lineage>
</organism>
<keyword evidence="5 7" id="KW-0472">Membrane</keyword>
<dbReference type="MEROPS" id="I87.001"/>
<dbReference type="EMBL" id="CP001634">
    <property type="protein sequence ID" value="ACR78988.1"/>
    <property type="molecule type" value="Genomic_DNA"/>
</dbReference>
<dbReference type="SMART" id="SM00244">
    <property type="entry name" value="PHB"/>
    <property type="match status" value="1"/>
</dbReference>
<dbReference type="InterPro" id="IPR001107">
    <property type="entry name" value="Band_7"/>
</dbReference>
<evidence type="ECO:0000259" key="8">
    <source>
        <dbReference type="SMART" id="SM00244"/>
    </source>
</evidence>
<dbReference type="OrthoDB" id="9809197at2"/>
<dbReference type="PANTHER" id="PTHR42911">
    <property type="entry name" value="MODULATOR OF FTSH PROTEASE HFLC"/>
    <property type="match status" value="1"/>
</dbReference>
<evidence type="ECO:0000256" key="4">
    <source>
        <dbReference type="ARBA" id="ARBA00022989"/>
    </source>
</evidence>
<proteinExistence type="inferred from homology"/>
<dbReference type="HOGENOM" id="CLU_059167_1_0_0"/>
<dbReference type="PIRSF" id="PIRSF005651">
    <property type="entry name" value="HflC"/>
    <property type="match status" value="1"/>
</dbReference>
<reference evidence="9 10" key="2">
    <citation type="journal article" date="2011" name="J. Bacteriol.">
        <title>Genome Sequence of Kosmotoga olearia Strain TBF 19.5.1, a Thermophilic Bacterium with a Wide Growth Temperature Range, Isolated from the Troll B Oil Platform in the North Sea.</title>
        <authorList>
            <person name="Swithers K.S."/>
            <person name="Dipippo J.L."/>
            <person name="Bruce D.C."/>
            <person name="Detter C."/>
            <person name="Tapia R."/>
            <person name="Han S."/>
            <person name="Goodwin L.A."/>
            <person name="Han J."/>
            <person name="Woyke T."/>
            <person name="Pitluck S."/>
            <person name="Pennacchio L."/>
            <person name="Nolan M."/>
            <person name="Mikhailova N."/>
            <person name="Land M.L."/>
            <person name="Nesbo C.L."/>
            <person name="Gogarten J.P."/>
            <person name="Noll K.M."/>
        </authorList>
    </citation>
    <scope>NUCLEOTIDE SEQUENCE [LARGE SCALE GENOMIC DNA]</scope>
    <source>
        <strain evidence="10">ATCC BAA-1733 / DSM 21960 / TBF 19.5.1</strain>
    </source>
</reference>
<dbReference type="PRINTS" id="PR00721">
    <property type="entry name" value="STOMATIN"/>
</dbReference>
<reference evidence="9 10" key="1">
    <citation type="submission" date="2009-06" db="EMBL/GenBank/DDBJ databases">
        <title>Complete sequence of Thermotogales bacterium TBF 19.5.1.</title>
        <authorList>
            <consortium name="US DOE Joint Genome Institute"/>
            <person name="Lucas S."/>
            <person name="Copeland A."/>
            <person name="Lapidus A."/>
            <person name="Glavina del Rio T."/>
            <person name="Tice H."/>
            <person name="Bruce D."/>
            <person name="Goodwin L."/>
            <person name="Pitluck S."/>
            <person name="Chertkov O."/>
            <person name="Brettin T."/>
            <person name="Detter J.C."/>
            <person name="Han C."/>
            <person name="Schmutz J."/>
            <person name="Larimer F."/>
            <person name="Land M."/>
            <person name="Hauser L."/>
            <person name="Kyrpides N."/>
            <person name="Ovchinnikova G."/>
            <person name="Noll K."/>
        </authorList>
    </citation>
    <scope>NUCLEOTIDE SEQUENCE [LARGE SCALE GENOMIC DNA]</scope>
    <source>
        <strain evidence="10">ATCC BAA-1733 / DSM 21960 / TBF 19.5.1</strain>
    </source>
</reference>
<evidence type="ECO:0000313" key="9">
    <source>
        <dbReference type="EMBL" id="ACR78988.1"/>
    </source>
</evidence>
<evidence type="ECO:0000256" key="7">
    <source>
        <dbReference type="SAM" id="Phobius"/>
    </source>
</evidence>
<protein>
    <recommendedName>
        <fullName evidence="6">Protein HflC</fullName>
    </recommendedName>
</protein>
<dbReference type="InterPro" id="IPR010200">
    <property type="entry name" value="HflC"/>
</dbReference>
<name>C5CD44_KOSOT</name>
<evidence type="ECO:0000256" key="2">
    <source>
        <dbReference type="ARBA" id="ARBA00007862"/>
    </source>
</evidence>
<dbReference type="RefSeq" id="WP_012744775.1">
    <property type="nucleotide sequence ID" value="NC_012785.1"/>
</dbReference>
<dbReference type="AlphaFoldDB" id="C5CD44"/>
<dbReference type="PANTHER" id="PTHR42911:SF1">
    <property type="entry name" value="MODULATOR OF FTSH PROTEASE HFLC"/>
    <property type="match status" value="1"/>
</dbReference>
<feature type="domain" description="Band 7" evidence="8">
    <location>
        <begin position="20"/>
        <end position="181"/>
    </location>
</feature>
<dbReference type="Pfam" id="PF01145">
    <property type="entry name" value="Band_7"/>
    <property type="match status" value="1"/>
</dbReference>
<dbReference type="InterPro" id="IPR036013">
    <property type="entry name" value="Band_7/SPFH_dom_sf"/>
</dbReference>
<accession>C5CD44</accession>
<feature type="transmembrane region" description="Helical" evidence="7">
    <location>
        <begin position="7"/>
        <end position="25"/>
    </location>
</feature>
<dbReference type="CDD" id="cd03405">
    <property type="entry name" value="SPFH_HflC"/>
    <property type="match status" value="1"/>
</dbReference>
<comment type="similarity">
    <text evidence="2 6">Belongs to the band 7/mec-2 family. HflC subfamily.</text>
</comment>
<comment type="subcellular location">
    <subcellularLocation>
        <location evidence="1">Membrane</location>
    </subcellularLocation>
</comment>
<dbReference type="eggNOG" id="COG0330">
    <property type="taxonomic scope" value="Bacteria"/>
</dbReference>
<sequence>MKAIITIVILAIIALILVPEFFYIVDQTKQAVVLRFGEIKEVSTEPGLHTKQPFVDKVVRFDKRLQIYDVPAERIFTKDKKTLLVDTIAVWKIVDPEKFVKTMKSVDLALTRIDDVVYSIVRNTFGKLQFDEVISGRGAVLEKVTLAAAEEMKDYGILIVSVRVKRAVLPDENKNAVFNRMKSERYQEAALIRAEGEKEANMIRAEADKLKVIALAEAQKKAEIIKGTAEASALRIYAEAFSDDPEFYEFWKRLVVYEETLPDSKFILSPDMSFIEKLMKGE</sequence>
<evidence type="ECO:0000256" key="3">
    <source>
        <dbReference type="ARBA" id="ARBA00022692"/>
    </source>
</evidence>
<evidence type="ECO:0000256" key="1">
    <source>
        <dbReference type="ARBA" id="ARBA00004370"/>
    </source>
</evidence>
<dbReference type="Proteomes" id="UP000002382">
    <property type="component" value="Chromosome"/>
</dbReference>
<dbReference type="SUPFAM" id="SSF117892">
    <property type="entry name" value="Band 7/SPFH domain"/>
    <property type="match status" value="1"/>
</dbReference>
<dbReference type="InterPro" id="IPR001972">
    <property type="entry name" value="Stomatin_HflK_fam"/>
</dbReference>
<dbReference type="GO" id="GO:0016020">
    <property type="term" value="C:membrane"/>
    <property type="evidence" value="ECO:0007669"/>
    <property type="project" value="UniProtKB-SubCell"/>
</dbReference>
<keyword evidence="3 7" id="KW-0812">Transmembrane</keyword>